<dbReference type="SUPFAM" id="SSF100950">
    <property type="entry name" value="NagB/RpiA/CoA transferase-like"/>
    <property type="match status" value="1"/>
</dbReference>
<dbReference type="Gene3D" id="3.40.1080.10">
    <property type="entry name" value="Glutaconate Coenzyme A-transferase"/>
    <property type="match status" value="1"/>
</dbReference>
<feature type="non-terminal residue" evidence="1">
    <location>
        <position position="157"/>
    </location>
</feature>
<dbReference type="PANTHER" id="PTHR43293:SF3">
    <property type="entry name" value="CHOLESTEROL RING-CLEAVING HYDROLASE IPDB SUBUNIT"/>
    <property type="match status" value="1"/>
</dbReference>
<keyword evidence="1" id="KW-0808">Transferase</keyword>
<gene>
    <name evidence="1" type="ORF">B1A_01831</name>
</gene>
<evidence type="ECO:0000313" key="1">
    <source>
        <dbReference type="EMBL" id="EQD79251.1"/>
    </source>
</evidence>
<dbReference type="EC" id="2.8.3.-" evidence="1"/>
<dbReference type="PANTHER" id="PTHR43293">
    <property type="entry name" value="ACETATE COA-TRANSFERASE YDIF"/>
    <property type="match status" value="1"/>
</dbReference>
<comment type="caution">
    <text evidence="1">The sequence shown here is derived from an EMBL/GenBank/DDBJ whole genome shotgun (WGS) entry which is preliminary data.</text>
</comment>
<dbReference type="InterPro" id="IPR037171">
    <property type="entry name" value="NagB/RpiA_transferase-like"/>
</dbReference>
<name>T1C1A0_9ZZZZ</name>
<dbReference type="GO" id="GO:0008410">
    <property type="term" value="F:CoA-transferase activity"/>
    <property type="evidence" value="ECO:0007669"/>
    <property type="project" value="InterPro"/>
</dbReference>
<reference evidence="1" key="1">
    <citation type="submission" date="2013-08" db="EMBL/GenBank/DDBJ databases">
        <authorList>
            <person name="Mendez C."/>
            <person name="Richter M."/>
            <person name="Ferrer M."/>
            <person name="Sanchez J."/>
        </authorList>
    </citation>
    <scope>NUCLEOTIDE SEQUENCE</scope>
</reference>
<dbReference type="AlphaFoldDB" id="T1C1A0"/>
<sequence length="157" mass="16836">MCDLPNQLGALQATGLLTVMSELTRGRIDLGFLGAGEVDRYGNLNSTWVGPNGRRIRLPGSGGACDIASLARRVVVVLREEGHRFQERVTYLTSPGHGEGNGWRERVGLPPGGTVRVITQRGVYGFPSPDRSMVVESIHPGVSPEELAIVSIPPKPV</sequence>
<dbReference type="EMBL" id="AUZX01001380">
    <property type="protein sequence ID" value="EQD79251.1"/>
    <property type="molecule type" value="Genomic_DNA"/>
</dbReference>
<accession>T1C1A0</accession>
<reference evidence="1" key="2">
    <citation type="journal article" date="2014" name="ISME J.">
        <title>Microbial stratification in low pH oxic and suboxic macroscopic growths along an acid mine drainage.</title>
        <authorList>
            <person name="Mendez-Garcia C."/>
            <person name="Mesa V."/>
            <person name="Sprenger R.R."/>
            <person name="Richter M."/>
            <person name="Diez M.S."/>
            <person name="Solano J."/>
            <person name="Bargiela R."/>
            <person name="Golyshina O.V."/>
            <person name="Manteca A."/>
            <person name="Ramos J.L."/>
            <person name="Gallego J.R."/>
            <person name="Llorente I."/>
            <person name="Martins Dos Santos V.A."/>
            <person name="Jensen O.N."/>
            <person name="Pelaez A.I."/>
            <person name="Sanchez J."/>
            <person name="Ferrer M."/>
        </authorList>
    </citation>
    <scope>NUCLEOTIDE SEQUENCE</scope>
</reference>
<proteinExistence type="predicted"/>
<protein>
    <submittedName>
        <fullName evidence="1">Coenzyme A transferase</fullName>
        <ecNumber evidence="1">2.8.3.-</ecNumber>
    </submittedName>
</protein>
<organism evidence="1">
    <name type="scientific">mine drainage metagenome</name>
    <dbReference type="NCBI Taxonomy" id="410659"/>
    <lineage>
        <taxon>unclassified sequences</taxon>
        <taxon>metagenomes</taxon>
        <taxon>ecological metagenomes</taxon>
    </lineage>
</organism>
<dbReference type="InterPro" id="IPR004165">
    <property type="entry name" value="CoA_trans_fam_I"/>
</dbReference>
<dbReference type="Pfam" id="PF01144">
    <property type="entry name" value="CoA_trans"/>
    <property type="match status" value="1"/>
</dbReference>